<dbReference type="Proteomes" id="UP000198551">
    <property type="component" value="Unassembled WGS sequence"/>
</dbReference>
<dbReference type="EMBL" id="FMCV01000026">
    <property type="protein sequence ID" value="SCF42320.1"/>
    <property type="molecule type" value="Genomic_DNA"/>
</dbReference>
<evidence type="ECO:0000256" key="9">
    <source>
        <dbReference type="ARBA" id="ARBA00022679"/>
    </source>
</evidence>
<proteinExistence type="inferred from homology"/>
<organism evidence="20 21">
    <name type="scientific">Micromonospora marina</name>
    <dbReference type="NCBI Taxonomy" id="307120"/>
    <lineage>
        <taxon>Bacteria</taxon>
        <taxon>Bacillati</taxon>
        <taxon>Actinomycetota</taxon>
        <taxon>Actinomycetes</taxon>
        <taxon>Micromonosporales</taxon>
        <taxon>Micromonosporaceae</taxon>
        <taxon>Micromonospora</taxon>
    </lineage>
</organism>
<dbReference type="GO" id="GO:0008818">
    <property type="term" value="F:cobalamin 5'-phosphate synthase activity"/>
    <property type="evidence" value="ECO:0007669"/>
    <property type="project" value="UniProtKB-UniRule"/>
</dbReference>
<feature type="transmembrane region" description="Helical" evidence="19">
    <location>
        <begin position="61"/>
        <end position="78"/>
    </location>
</feature>
<dbReference type="InterPro" id="IPR003805">
    <property type="entry name" value="CobS"/>
</dbReference>
<evidence type="ECO:0000256" key="14">
    <source>
        <dbReference type="ARBA" id="ARBA00025228"/>
    </source>
</evidence>
<feature type="transmembrane region" description="Helical" evidence="19">
    <location>
        <begin position="140"/>
        <end position="161"/>
    </location>
</feature>
<evidence type="ECO:0000256" key="11">
    <source>
        <dbReference type="ARBA" id="ARBA00022842"/>
    </source>
</evidence>
<gene>
    <name evidence="19" type="primary">cobS</name>
    <name evidence="20" type="ORF">GA0070215_12666</name>
</gene>
<evidence type="ECO:0000256" key="6">
    <source>
        <dbReference type="ARBA" id="ARBA00015850"/>
    </source>
</evidence>
<evidence type="ECO:0000256" key="15">
    <source>
        <dbReference type="ARBA" id="ARBA00032605"/>
    </source>
</evidence>
<comment type="pathway">
    <text evidence="3 19">Cofactor biosynthesis; adenosylcobalamin biosynthesis; adenosylcobalamin from cob(II)yrinate a,c-diamide: step 7/7.</text>
</comment>
<evidence type="ECO:0000256" key="17">
    <source>
        <dbReference type="ARBA" id="ARBA00048623"/>
    </source>
</evidence>
<feature type="transmembrane region" description="Helical" evidence="19">
    <location>
        <begin position="173"/>
        <end position="200"/>
    </location>
</feature>
<feature type="transmembrane region" description="Helical" evidence="19">
    <location>
        <begin position="31"/>
        <end position="55"/>
    </location>
</feature>
<evidence type="ECO:0000256" key="12">
    <source>
        <dbReference type="ARBA" id="ARBA00022989"/>
    </source>
</evidence>
<evidence type="ECO:0000256" key="5">
    <source>
        <dbReference type="ARBA" id="ARBA00013200"/>
    </source>
</evidence>
<name>A0A1C5AAT6_9ACTN</name>
<dbReference type="NCBIfam" id="TIGR00317">
    <property type="entry name" value="cobS"/>
    <property type="match status" value="1"/>
</dbReference>
<evidence type="ECO:0000256" key="2">
    <source>
        <dbReference type="ARBA" id="ARBA00004651"/>
    </source>
</evidence>
<comment type="catalytic activity">
    <reaction evidence="18 19">
        <text>alpha-ribazole 5'-phosphate + adenosylcob(III)inamide-GDP = adenosylcob(III)alamin 5'-phosphate + GMP + H(+)</text>
        <dbReference type="Rhea" id="RHEA:23560"/>
        <dbReference type="ChEBI" id="CHEBI:15378"/>
        <dbReference type="ChEBI" id="CHEBI:57918"/>
        <dbReference type="ChEBI" id="CHEBI:58115"/>
        <dbReference type="ChEBI" id="CHEBI:60487"/>
        <dbReference type="ChEBI" id="CHEBI:60493"/>
        <dbReference type="EC" id="2.7.8.26"/>
    </reaction>
</comment>
<sequence length="257" mass="25202">MPTDARLADGIRLALTTFTTLPVRAGRVDRAAAGTAMALAPLVGALLGAVLGGVLLLTGALAPPLVAAVVTVGLGALLTRGLHLDGLADTVDALGSYRRGPAALEIMKQPDVGPFGVVALVVVLLLQSAVLAELAGRDALAAVAAVVAATAAGRLAVGLACRRGVPAARPEGLGALVAGTVGWAALTLGAVAVALAAVPAVPDRPWQGPLAVLGALAVAAGLLRHLVRRLGGITGDVLGALVEIVTTLSYLGLVLTG</sequence>
<keyword evidence="12 19" id="KW-1133">Transmembrane helix</keyword>
<dbReference type="EC" id="2.7.8.26" evidence="5 19"/>
<dbReference type="UniPathway" id="UPA00148">
    <property type="reaction ID" value="UER00238"/>
</dbReference>
<comment type="cofactor">
    <cofactor evidence="1 19">
        <name>Mg(2+)</name>
        <dbReference type="ChEBI" id="CHEBI:18420"/>
    </cofactor>
</comment>
<evidence type="ECO:0000256" key="16">
    <source>
        <dbReference type="ARBA" id="ARBA00032853"/>
    </source>
</evidence>
<evidence type="ECO:0000313" key="20">
    <source>
        <dbReference type="EMBL" id="SCF42320.1"/>
    </source>
</evidence>
<evidence type="ECO:0000256" key="13">
    <source>
        <dbReference type="ARBA" id="ARBA00023136"/>
    </source>
</evidence>
<keyword evidence="7 19" id="KW-1003">Cell membrane</keyword>
<feature type="transmembrane region" description="Helical" evidence="19">
    <location>
        <begin position="115"/>
        <end position="134"/>
    </location>
</feature>
<dbReference type="PANTHER" id="PTHR34148:SF1">
    <property type="entry name" value="ADENOSYLCOBINAMIDE-GDP RIBAZOLETRANSFERASE"/>
    <property type="match status" value="1"/>
</dbReference>
<evidence type="ECO:0000313" key="21">
    <source>
        <dbReference type="Proteomes" id="UP000198551"/>
    </source>
</evidence>
<evidence type="ECO:0000256" key="3">
    <source>
        <dbReference type="ARBA" id="ARBA00004663"/>
    </source>
</evidence>
<feature type="transmembrane region" description="Helical" evidence="19">
    <location>
        <begin position="206"/>
        <end position="223"/>
    </location>
</feature>
<keyword evidence="8 19" id="KW-0169">Cobalamin biosynthesis</keyword>
<keyword evidence="11 19" id="KW-0460">Magnesium</keyword>
<comment type="similarity">
    <text evidence="4 19">Belongs to the CobS family.</text>
</comment>
<dbReference type="Pfam" id="PF02654">
    <property type="entry name" value="CobS"/>
    <property type="match status" value="1"/>
</dbReference>
<protein>
    <recommendedName>
        <fullName evidence="6 19">Adenosylcobinamide-GDP ribazoletransferase</fullName>
        <ecNumber evidence="5 19">2.7.8.26</ecNumber>
    </recommendedName>
    <alternativeName>
        <fullName evidence="16 19">Cobalamin synthase</fullName>
    </alternativeName>
    <alternativeName>
        <fullName evidence="15 19">Cobalamin-5'-phosphate synthase</fullName>
    </alternativeName>
</protein>
<comment type="function">
    <text evidence="14 19">Joins adenosylcobinamide-GDP and alpha-ribazole to generate adenosylcobalamin (Ado-cobalamin). Also synthesizes adenosylcobalamin 5'-phosphate from adenosylcobinamide-GDP and alpha-ribazole 5'-phosphate.</text>
</comment>
<comment type="catalytic activity">
    <reaction evidence="17 19">
        <text>alpha-ribazole + adenosylcob(III)inamide-GDP = adenosylcob(III)alamin + GMP + H(+)</text>
        <dbReference type="Rhea" id="RHEA:16049"/>
        <dbReference type="ChEBI" id="CHEBI:10329"/>
        <dbReference type="ChEBI" id="CHEBI:15378"/>
        <dbReference type="ChEBI" id="CHEBI:18408"/>
        <dbReference type="ChEBI" id="CHEBI:58115"/>
        <dbReference type="ChEBI" id="CHEBI:60487"/>
        <dbReference type="EC" id="2.7.8.26"/>
    </reaction>
</comment>
<evidence type="ECO:0000256" key="1">
    <source>
        <dbReference type="ARBA" id="ARBA00001946"/>
    </source>
</evidence>
<dbReference type="PANTHER" id="PTHR34148">
    <property type="entry name" value="ADENOSYLCOBINAMIDE-GDP RIBAZOLETRANSFERASE"/>
    <property type="match status" value="1"/>
</dbReference>
<evidence type="ECO:0000256" key="4">
    <source>
        <dbReference type="ARBA" id="ARBA00010561"/>
    </source>
</evidence>
<evidence type="ECO:0000256" key="10">
    <source>
        <dbReference type="ARBA" id="ARBA00022692"/>
    </source>
</evidence>
<keyword evidence="10 19" id="KW-0812">Transmembrane</keyword>
<dbReference type="HAMAP" id="MF_00719">
    <property type="entry name" value="CobS"/>
    <property type="match status" value="1"/>
</dbReference>
<feature type="transmembrane region" description="Helical" evidence="19">
    <location>
        <begin position="235"/>
        <end position="255"/>
    </location>
</feature>
<dbReference type="GO" id="GO:0009236">
    <property type="term" value="P:cobalamin biosynthetic process"/>
    <property type="evidence" value="ECO:0007669"/>
    <property type="project" value="UniProtKB-UniRule"/>
</dbReference>
<dbReference type="GO" id="GO:0005886">
    <property type="term" value="C:plasma membrane"/>
    <property type="evidence" value="ECO:0007669"/>
    <property type="project" value="UniProtKB-SubCell"/>
</dbReference>
<dbReference type="AlphaFoldDB" id="A0A1C5AAT6"/>
<keyword evidence="9 19" id="KW-0808">Transferase</keyword>
<evidence type="ECO:0000256" key="19">
    <source>
        <dbReference type="HAMAP-Rule" id="MF_00719"/>
    </source>
</evidence>
<evidence type="ECO:0000256" key="8">
    <source>
        <dbReference type="ARBA" id="ARBA00022573"/>
    </source>
</evidence>
<reference evidence="21" key="1">
    <citation type="submission" date="2016-06" db="EMBL/GenBank/DDBJ databases">
        <authorList>
            <person name="Varghese N."/>
        </authorList>
    </citation>
    <scope>NUCLEOTIDE SEQUENCE [LARGE SCALE GENOMIC DNA]</scope>
    <source>
        <strain evidence="21">DSM 45555</strain>
    </source>
</reference>
<dbReference type="GO" id="GO:0051073">
    <property type="term" value="F:adenosylcobinamide-GDP ribazoletransferase activity"/>
    <property type="evidence" value="ECO:0007669"/>
    <property type="project" value="UniProtKB-UniRule"/>
</dbReference>
<evidence type="ECO:0000256" key="18">
    <source>
        <dbReference type="ARBA" id="ARBA00049504"/>
    </source>
</evidence>
<accession>A0A1C5AAT6</accession>
<comment type="subcellular location">
    <subcellularLocation>
        <location evidence="2 19">Cell membrane</location>
        <topology evidence="2 19">Multi-pass membrane protein</topology>
    </subcellularLocation>
</comment>
<keyword evidence="13 19" id="KW-0472">Membrane</keyword>
<evidence type="ECO:0000256" key="7">
    <source>
        <dbReference type="ARBA" id="ARBA00022475"/>
    </source>
</evidence>
<keyword evidence="21" id="KW-1185">Reference proteome</keyword>
<dbReference type="RefSeq" id="WP_026267871.1">
    <property type="nucleotide sequence ID" value="NZ_FMCV01000026.1"/>
</dbReference>